<gene>
    <name evidence="2" type="ORF">BXZ70DRAFT_1012351</name>
</gene>
<evidence type="ECO:0000313" key="3">
    <source>
        <dbReference type="Proteomes" id="UP000813824"/>
    </source>
</evidence>
<keyword evidence="1" id="KW-0472">Membrane</keyword>
<keyword evidence="1" id="KW-0812">Transmembrane</keyword>
<evidence type="ECO:0000313" key="2">
    <source>
        <dbReference type="EMBL" id="KAH8081996.1"/>
    </source>
</evidence>
<feature type="transmembrane region" description="Helical" evidence="1">
    <location>
        <begin position="265"/>
        <end position="289"/>
    </location>
</feature>
<dbReference type="Proteomes" id="UP000813824">
    <property type="component" value="Unassembled WGS sequence"/>
</dbReference>
<keyword evidence="1" id="KW-1133">Transmembrane helix</keyword>
<keyword evidence="3" id="KW-1185">Reference proteome</keyword>
<evidence type="ECO:0000256" key="1">
    <source>
        <dbReference type="SAM" id="Phobius"/>
    </source>
</evidence>
<dbReference type="OrthoDB" id="2591431at2759"/>
<protein>
    <submittedName>
        <fullName evidence="2">Uncharacterized protein</fullName>
    </submittedName>
</protein>
<accession>A0A8K0UFP4</accession>
<dbReference type="EMBL" id="JAEVFJ010000051">
    <property type="protein sequence ID" value="KAH8081996.1"/>
    <property type="molecule type" value="Genomic_DNA"/>
</dbReference>
<dbReference type="AlphaFoldDB" id="A0A8K0UFP4"/>
<organism evidence="2 3">
    <name type="scientific">Cristinia sonorae</name>
    <dbReference type="NCBI Taxonomy" id="1940300"/>
    <lineage>
        <taxon>Eukaryota</taxon>
        <taxon>Fungi</taxon>
        <taxon>Dikarya</taxon>
        <taxon>Basidiomycota</taxon>
        <taxon>Agaricomycotina</taxon>
        <taxon>Agaricomycetes</taxon>
        <taxon>Agaricomycetidae</taxon>
        <taxon>Agaricales</taxon>
        <taxon>Pleurotineae</taxon>
        <taxon>Stephanosporaceae</taxon>
        <taxon>Cristinia</taxon>
    </lineage>
</organism>
<sequence length="453" mass="48883">MVCISIYSLPVVYSWRWIDDDIAAQCLNTSVEINTGPFDGGAGVPPYHHLFVPVNISGSSLPPQTFEVEISQNNQEAFFQVMFPQYTNYVVVGSDGTGFASGGTSDVLQVVPSTDTDCLSEVHPLFTWNISNTDIPACGQTLIQWDASCVHGSISFFAVIPAGRSFVLLDQSDPSSGSYHWTPALTPDTTTYLVAGDDRGVSFGVQKVNIGPGDIACMTEPAHPESTIPTRSTTAVAINGEPSTSNDPVDTGSPMNKNSSADNHMGAIIGGAVGSAMTLGFVLISIALLRRRRSTTRQARLLDIDTDATELGHDPMSPIFPFADTRTSIIFPFSSRSDYSSQSVFDPSTATLLRRGSSPFGKGSIPRRTVMVLQHEDAGPEGCDEGSGVVELPPAYTNLTPRVSVTSQPRWAEDEIEMDERALPLKRSTPWSSADVYALHPSEDLRWDWLHSS</sequence>
<name>A0A8K0UFP4_9AGAR</name>
<reference evidence="2" key="1">
    <citation type="journal article" date="2021" name="New Phytol.">
        <title>Evolutionary innovations through gain and loss of genes in the ectomycorrhizal Boletales.</title>
        <authorList>
            <person name="Wu G."/>
            <person name="Miyauchi S."/>
            <person name="Morin E."/>
            <person name="Kuo A."/>
            <person name="Drula E."/>
            <person name="Varga T."/>
            <person name="Kohler A."/>
            <person name="Feng B."/>
            <person name="Cao Y."/>
            <person name="Lipzen A."/>
            <person name="Daum C."/>
            <person name="Hundley H."/>
            <person name="Pangilinan J."/>
            <person name="Johnson J."/>
            <person name="Barry K."/>
            <person name="LaButti K."/>
            <person name="Ng V."/>
            <person name="Ahrendt S."/>
            <person name="Min B."/>
            <person name="Choi I.G."/>
            <person name="Park H."/>
            <person name="Plett J.M."/>
            <person name="Magnuson J."/>
            <person name="Spatafora J.W."/>
            <person name="Nagy L.G."/>
            <person name="Henrissat B."/>
            <person name="Grigoriev I.V."/>
            <person name="Yang Z.L."/>
            <person name="Xu J."/>
            <person name="Martin F.M."/>
        </authorList>
    </citation>
    <scope>NUCLEOTIDE SEQUENCE</scope>
    <source>
        <strain evidence="2">KKN 215</strain>
    </source>
</reference>
<proteinExistence type="predicted"/>
<comment type="caution">
    <text evidence="2">The sequence shown here is derived from an EMBL/GenBank/DDBJ whole genome shotgun (WGS) entry which is preliminary data.</text>
</comment>